<gene>
    <name evidence="2" type="ORF">WOA13_11230</name>
</gene>
<dbReference type="RefSeq" id="WP_342127987.1">
    <property type="nucleotide sequence ID" value="NZ_JBCAUS010000007.1"/>
</dbReference>
<feature type="compositionally biased region" description="Basic and acidic residues" evidence="1">
    <location>
        <begin position="1"/>
        <end position="20"/>
    </location>
</feature>
<accession>A0ABU9KVI6</accession>
<evidence type="ECO:0000256" key="1">
    <source>
        <dbReference type="SAM" id="MobiDB-lite"/>
    </source>
</evidence>
<reference evidence="2 3" key="1">
    <citation type="submission" date="2024-04" db="EMBL/GenBank/DDBJ databases">
        <title>Methanococcoides sp. LMO-2.</title>
        <authorList>
            <person name="Liang L."/>
        </authorList>
    </citation>
    <scope>NUCLEOTIDE SEQUENCE [LARGE SCALE GENOMIC DNA]</scope>
    <source>
        <strain evidence="2 3">LMO-2</strain>
    </source>
</reference>
<dbReference type="Proteomes" id="UP001396646">
    <property type="component" value="Unassembled WGS sequence"/>
</dbReference>
<protein>
    <submittedName>
        <fullName evidence="2">Uncharacterized protein</fullName>
    </submittedName>
</protein>
<organism evidence="2 3">
    <name type="scientific">Methanococcoides cohabitans</name>
    <dbReference type="NCBI Taxonomy" id="3136559"/>
    <lineage>
        <taxon>Archaea</taxon>
        <taxon>Methanobacteriati</taxon>
        <taxon>Methanobacteriota</taxon>
        <taxon>Stenosarchaea group</taxon>
        <taxon>Methanomicrobia</taxon>
        <taxon>Methanosarcinales</taxon>
        <taxon>Methanosarcinaceae</taxon>
        <taxon>Methanococcoides</taxon>
    </lineage>
</organism>
<feature type="region of interest" description="Disordered" evidence="1">
    <location>
        <begin position="1"/>
        <end position="29"/>
    </location>
</feature>
<evidence type="ECO:0000313" key="2">
    <source>
        <dbReference type="EMBL" id="MEL4306390.1"/>
    </source>
</evidence>
<keyword evidence="3" id="KW-1185">Reference proteome</keyword>
<dbReference type="EMBL" id="JBCAUS010000007">
    <property type="protein sequence ID" value="MEL4306390.1"/>
    <property type="molecule type" value="Genomic_DNA"/>
</dbReference>
<sequence>MTEENHRDQKQKDKPEHEQELPDDEDLDELMVRTARSQIRSDYRRSLGCENSRRCMDLKKNKKDE</sequence>
<comment type="caution">
    <text evidence="2">The sequence shown here is derived from an EMBL/GenBank/DDBJ whole genome shotgun (WGS) entry which is preliminary data.</text>
</comment>
<name>A0ABU9KVI6_9EURY</name>
<evidence type="ECO:0000313" key="3">
    <source>
        <dbReference type="Proteomes" id="UP001396646"/>
    </source>
</evidence>
<proteinExistence type="predicted"/>